<feature type="compositionally biased region" description="Basic and acidic residues" evidence="12">
    <location>
        <begin position="527"/>
        <end position="546"/>
    </location>
</feature>
<evidence type="ECO:0000256" key="12">
    <source>
        <dbReference type="SAM" id="MobiDB-lite"/>
    </source>
</evidence>
<dbReference type="Pfam" id="PF12362">
    <property type="entry name" value="DUF3646"/>
    <property type="match status" value="1"/>
</dbReference>
<evidence type="ECO:0000256" key="8">
    <source>
        <dbReference type="ARBA" id="ARBA00022840"/>
    </source>
</evidence>
<dbReference type="InterPro" id="IPR045085">
    <property type="entry name" value="HLD_clamp_pol_III_gamma_tau"/>
</dbReference>
<keyword evidence="5" id="KW-0479">Metal-binding</keyword>
<reference evidence="14" key="2">
    <citation type="submission" date="2023-01" db="EMBL/GenBank/DDBJ databases">
        <title>Draft genome sequence of Algimonas ampicilliniresistens strain NBRC 108219.</title>
        <authorList>
            <person name="Sun Q."/>
            <person name="Mori K."/>
        </authorList>
    </citation>
    <scope>NUCLEOTIDE SEQUENCE</scope>
    <source>
        <strain evidence="14">NBRC 108219</strain>
    </source>
</reference>
<feature type="domain" description="AAA+ ATPase" evidence="13">
    <location>
        <begin position="44"/>
        <end position="190"/>
    </location>
</feature>
<dbReference type="Pfam" id="PF13177">
    <property type="entry name" value="DNA_pol3_delta2"/>
    <property type="match status" value="1"/>
</dbReference>
<evidence type="ECO:0000313" key="15">
    <source>
        <dbReference type="Proteomes" id="UP001161391"/>
    </source>
</evidence>
<evidence type="ECO:0000256" key="6">
    <source>
        <dbReference type="ARBA" id="ARBA00022741"/>
    </source>
</evidence>
<dbReference type="NCBIfam" id="NF006585">
    <property type="entry name" value="PRK09111.1"/>
    <property type="match status" value="1"/>
</dbReference>
<comment type="function">
    <text evidence="11">DNA polymerase III is a complex, multichain enzyme responsible for most of the replicative synthesis in bacteria. This DNA polymerase also exhibits 3' to 5' exonuclease activity.</text>
</comment>
<evidence type="ECO:0000259" key="13">
    <source>
        <dbReference type="SMART" id="SM00382"/>
    </source>
</evidence>
<dbReference type="InterPro" id="IPR008921">
    <property type="entry name" value="DNA_pol3_clamp-load_cplx_C"/>
</dbReference>
<keyword evidence="2 11" id="KW-0808">Transferase</keyword>
<dbReference type="SMART" id="SM00382">
    <property type="entry name" value="AAA"/>
    <property type="match status" value="1"/>
</dbReference>
<comment type="caution">
    <text evidence="14">The sequence shown here is derived from an EMBL/GenBank/DDBJ whole genome shotgun (WGS) entry which is preliminary data.</text>
</comment>
<evidence type="ECO:0000256" key="10">
    <source>
        <dbReference type="ARBA" id="ARBA00049244"/>
    </source>
</evidence>
<feature type="compositionally biased region" description="Low complexity" evidence="12">
    <location>
        <begin position="424"/>
        <end position="443"/>
    </location>
</feature>
<dbReference type="InterPro" id="IPR003593">
    <property type="entry name" value="AAA+_ATPase"/>
</dbReference>
<dbReference type="Gene3D" id="1.10.8.60">
    <property type="match status" value="1"/>
</dbReference>
<keyword evidence="9 11" id="KW-0239">DNA-directed DNA polymerase</keyword>
<evidence type="ECO:0000256" key="4">
    <source>
        <dbReference type="ARBA" id="ARBA00022705"/>
    </source>
</evidence>
<dbReference type="InterPro" id="IPR022754">
    <property type="entry name" value="DNA_pol_III_gamma-3"/>
</dbReference>
<dbReference type="NCBIfam" id="TIGR02397">
    <property type="entry name" value="dnaX_nterm"/>
    <property type="match status" value="1"/>
</dbReference>
<dbReference type="PANTHER" id="PTHR11669">
    <property type="entry name" value="REPLICATION FACTOR C / DNA POLYMERASE III GAMMA-TAU SUBUNIT"/>
    <property type="match status" value="1"/>
</dbReference>
<dbReference type="Pfam" id="PF22608">
    <property type="entry name" value="DNAX_ATPase_lid"/>
    <property type="match status" value="1"/>
</dbReference>
<dbReference type="Gene3D" id="3.40.50.300">
    <property type="entry name" value="P-loop containing nucleotide triphosphate hydrolases"/>
    <property type="match status" value="1"/>
</dbReference>
<comment type="subunit">
    <text evidence="11">DNA polymerase III contains a core (composed of alpha, epsilon and theta chains) that associates with a tau subunit. This core dimerizes to form the POLIII' complex. PolIII' associates with the gamma complex (composed of gamma, delta, delta', psi and chi chains) and with the beta chain to form the complete DNA polymerase III complex.</text>
</comment>
<keyword evidence="8 11" id="KW-0067">ATP-binding</keyword>
<evidence type="ECO:0000256" key="3">
    <source>
        <dbReference type="ARBA" id="ARBA00022695"/>
    </source>
</evidence>
<dbReference type="CDD" id="cd00009">
    <property type="entry name" value="AAA"/>
    <property type="match status" value="1"/>
</dbReference>
<name>A0ABQ5VBT0_9PROT</name>
<dbReference type="InterPro" id="IPR050238">
    <property type="entry name" value="DNA_Rep/Repair_Clamp_Loader"/>
</dbReference>
<dbReference type="Gene3D" id="1.20.272.10">
    <property type="match status" value="1"/>
</dbReference>
<dbReference type="SUPFAM" id="SSF48019">
    <property type="entry name" value="post-AAA+ oligomerization domain-like"/>
    <property type="match status" value="1"/>
</dbReference>
<keyword evidence="3 11" id="KW-0548">Nucleotidyltransferase</keyword>
<sequence>MADSSSNQTYQVLARKYRPSTFEDMIGQDAMVTTLSNAFKTGRVAHAFMLTGVRGIGKTTTARLLARALNYETDTIDHPSVDLATPGRHCEAIMSSTHMDVLEMDAASRTGVDNMRELLDGVRYAPADARYKVYIIDEVHMLSAGAFNALLKTLEEPPDHAKFIFATTEIRKVPITVLSRCQRFDLRRVEADILSEHLKAIAAKEKVAMSDDGFALIARAAEGSVRDGLSLLDQAIVQSGLSGDEVTGEQVRSMLGLADRVRLIDLFEHAMSGDAKASLTAMRAQYDDGAAPEVVMGDLLDICHEVSRAQTLGEDAAFDFAPDQVERLRGLGEQFSTGQLTRAWQILMSAHGEVRQAPVPLAAAEMALLKLALAGQMPPPELAAQIIREAQKMQSEGGEGLPQLKPDAPKTSTASGPSTPPPSRSVSQSASHTAAMTAPKPITPAAPTLQLESFADYVEQVDDLRLRSDLERYVSVVSFADGAAEVHITEPRHNAVLGRMVRSLQELTGKPWLVSPVDKIGEPPLADQRRTAKAEQAEKDRAHPAFDHPLLKNAKLLEITDRSPNVIAADFKSGDET</sequence>
<feature type="region of interest" description="Disordered" evidence="12">
    <location>
        <begin position="392"/>
        <end position="443"/>
    </location>
</feature>
<dbReference type="CDD" id="cd18137">
    <property type="entry name" value="HLD_clamp_pol_III_gamma_tau"/>
    <property type="match status" value="1"/>
</dbReference>
<accession>A0ABQ5VBT0</accession>
<dbReference type="SUPFAM" id="SSF52540">
    <property type="entry name" value="P-loop containing nucleoside triphosphate hydrolases"/>
    <property type="match status" value="1"/>
</dbReference>
<protein>
    <recommendedName>
        <fullName evidence="11">DNA polymerase III subunit gamma/tau</fullName>
        <ecNumber evidence="11">2.7.7.7</ecNumber>
    </recommendedName>
</protein>
<dbReference type="InterPro" id="IPR027417">
    <property type="entry name" value="P-loop_NTPase"/>
</dbReference>
<dbReference type="EC" id="2.7.7.7" evidence="11"/>
<dbReference type="EMBL" id="BSNK01000002">
    <property type="protein sequence ID" value="GLQ24964.1"/>
    <property type="molecule type" value="Genomic_DNA"/>
</dbReference>
<keyword evidence="4 11" id="KW-0235">DNA replication</keyword>
<evidence type="ECO:0000256" key="11">
    <source>
        <dbReference type="RuleBase" id="RU364063"/>
    </source>
</evidence>
<organism evidence="14 15">
    <name type="scientific">Algimonas ampicilliniresistens</name>
    <dbReference type="NCBI Taxonomy" id="1298735"/>
    <lineage>
        <taxon>Bacteria</taxon>
        <taxon>Pseudomonadati</taxon>
        <taxon>Pseudomonadota</taxon>
        <taxon>Alphaproteobacteria</taxon>
        <taxon>Maricaulales</taxon>
        <taxon>Robiginitomaculaceae</taxon>
        <taxon>Algimonas</taxon>
    </lineage>
</organism>
<dbReference type="InterPro" id="IPR022107">
    <property type="entry name" value="DNA_pol_III_gamma/tau_C"/>
</dbReference>
<gene>
    <name evidence="11 14" type="primary">dnaX</name>
    <name evidence="14" type="ORF">GCM10007853_28380</name>
</gene>
<evidence type="ECO:0000256" key="9">
    <source>
        <dbReference type="ARBA" id="ARBA00022932"/>
    </source>
</evidence>
<proteinExistence type="inferred from homology"/>
<comment type="similarity">
    <text evidence="1 11">Belongs to the DnaX/STICHEL family.</text>
</comment>
<dbReference type="RefSeq" id="WP_284391983.1">
    <property type="nucleotide sequence ID" value="NZ_BSNK01000002.1"/>
</dbReference>
<comment type="catalytic activity">
    <reaction evidence="10 11">
        <text>DNA(n) + a 2'-deoxyribonucleoside 5'-triphosphate = DNA(n+1) + diphosphate</text>
        <dbReference type="Rhea" id="RHEA:22508"/>
        <dbReference type="Rhea" id="RHEA-COMP:17339"/>
        <dbReference type="Rhea" id="RHEA-COMP:17340"/>
        <dbReference type="ChEBI" id="CHEBI:33019"/>
        <dbReference type="ChEBI" id="CHEBI:61560"/>
        <dbReference type="ChEBI" id="CHEBI:173112"/>
        <dbReference type="EC" id="2.7.7.7"/>
    </reaction>
</comment>
<evidence type="ECO:0000313" key="14">
    <source>
        <dbReference type="EMBL" id="GLQ24964.1"/>
    </source>
</evidence>
<evidence type="ECO:0000256" key="1">
    <source>
        <dbReference type="ARBA" id="ARBA00006360"/>
    </source>
</evidence>
<keyword evidence="6 11" id="KW-0547">Nucleotide-binding</keyword>
<dbReference type="PANTHER" id="PTHR11669:SF0">
    <property type="entry name" value="PROTEIN STICHEL-LIKE 2"/>
    <property type="match status" value="1"/>
</dbReference>
<dbReference type="InterPro" id="IPR012763">
    <property type="entry name" value="DNA_pol_III_sug/sutau_N"/>
</dbReference>
<evidence type="ECO:0000256" key="5">
    <source>
        <dbReference type="ARBA" id="ARBA00022723"/>
    </source>
</evidence>
<keyword evidence="15" id="KW-1185">Reference proteome</keyword>
<reference evidence="14" key="1">
    <citation type="journal article" date="2014" name="Int. J. Syst. Evol. Microbiol.">
        <title>Complete genome of a new Firmicutes species belonging to the dominant human colonic microbiota ('Ruminococcus bicirculans') reveals two chromosomes and a selective capacity to utilize plant glucans.</title>
        <authorList>
            <consortium name="NISC Comparative Sequencing Program"/>
            <person name="Wegmann U."/>
            <person name="Louis P."/>
            <person name="Goesmann A."/>
            <person name="Henrissat B."/>
            <person name="Duncan S.H."/>
            <person name="Flint H.J."/>
        </authorList>
    </citation>
    <scope>NUCLEOTIDE SEQUENCE</scope>
    <source>
        <strain evidence="14">NBRC 108219</strain>
    </source>
</reference>
<keyword evidence="7" id="KW-0862">Zinc</keyword>
<feature type="region of interest" description="Disordered" evidence="12">
    <location>
        <begin position="524"/>
        <end position="546"/>
    </location>
</feature>
<evidence type="ECO:0000256" key="7">
    <source>
        <dbReference type="ARBA" id="ARBA00022833"/>
    </source>
</evidence>
<dbReference type="Pfam" id="PF12169">
    <property type="entry name" value="DNA_pol3_gamma3"/>
    <property type="match status" value="1"/>
</dbReference>
<evidence type="ECO:0000256" key="2">
    <source>
        <dbReference type="ARBA" id="ARBA00022679"/>
    </source>
</evidence>
<dbReference type="Proteomes" id="UP001161391">
    <property type="component" value="Unassembled WGS sequence"/>
</dbReference>